<dbReference type="Proteomes" id="UP000290289">
    <property type="component" value="Chromosome 10"/>
</dbReference>
<evidence type="ECO:0000313" key="4">
    <source>
        <dbReference type="EMBL" id="RXH86305.1"/>
    </source>
</evidence>
<name>A0A498IVL1_MALDO</name>
<dbReference type="Pfam" id="PF00560">
    <property type="entry name" value="LRR_1"/>
    <property type="match status" value="2"/>
</dbReference>
<dbReference type="GO" id="GO:0016020">
    <property type="term" value="C:membrane"/>
    <property type="evidence" value="ECO:0007669"/>
    <property type="project" value="UniProtKB-SubCell"/>
</dbReference>
<dbReference type="SUPFAM" id="SSF52058">
    <property type="entry name" value="L domain-like"/>
    <property type="match status" value="1"/>
</dbReference>
<dbReference type="Gene3D" id="3.80.10.10">
    <property type="entry name" value="Ribonuclease Inhibitor"/>
    <property type="match status" value="3"/>
</dbReference>
<reference evidence="4 5" key="1">
    <citation type="submission" date="2018-10" db="EMBL/GenBank/DDBJ databases">
        <title>A high-quality apple genome assembly.</title>
        <authorList>
            <person name="Hu J."/>
        </authorList>
    </citation>
    <scope>NUCLEOTIDE SEQUENCE [LARGE SCALE GENOMIC DNA]</scope>
    <source>
        <strain evidence="5">cv. HFTH1</strain>
        <tissue evidence="4">Young leaf</tissue>
    </source>
</reference>
<protein>
    <recommendedName>
        <fullName evidence="6">Leucine-rich repeat-containing N-terminal plant-type domain-containing protein</fullName>
    </recommendedName>
</protein>
<dbReference type="PANTHER" id="PTHR48053:SF71">
    <property type="entry name" value="LEUCINE RICH REPEAT FAMILY PROTEIN, EXPRESSED"/>
    <property type="match status" value="1"/>
</dbReference>
<dbReference type="InterPro" id="IPR051716">
    <property type="entry name" value="Plant_RL_S/T_kinase"/>
</dbReference>
<dbReference type="EMBL" id="RDQH01000336">
    <property type="protein sequence ID" value="RXH86305.1"/>
    <property type="molecule type" value="Genomic_DNA"/>
</dbReference>
<dbReference type="STRING" id="3750.A0A498IVL1"/>
<evidence type="ECO:0000256" key="3">
    <source>
        <dbReference type="ARBA" id="ARBA00023170"/>
    </source>
</evidence>
<evidence type="ECO:0000256" key="2">
    <source>
        <dbReference type="ARBA" id="ARBA00022729"/>
    </source>
</evidence>
<keyword evidence="3" id="KW-0675">Receptor</keyword>
<evidence type="ECO:0000313" key="5">
    <source>
        <dbReference type="Proteomes" id="UP000290289"/>
    </source>
</evidence>
<dbReference type="AlphaFoldDB" id="A0A498IVL1"/>
<comment type="subcellular location">
    <subcellularLocation>
        <location evidence="1">Membrane</location>
        <topology evidence="1">Single-pass type I membrane protein</topology>
    </subcellularLocation>
</comment>
<dbReference type="PANTHER" id="PTHR48053">
    <property type="entry name" value="LEUCINE RICH REPEAT FAMILY PROTEIN, EXPRESSED"/>
    <property type="match status" value="1"/>
</dbReference>
<proteinExistence type="predicted"/>
<dbReference type="InterPro" id="IPR032675">
    <property type="entry name" value="LRR_dom_sf"/>
</dbReference>
<keyword evidence="2" id="KW-0732">Signal</keyword>
<dbReference type="InterPro" id="IPR001611">
    <property type="entry name" value="Leu-rich_rpt"/>
</dbReference>
<keyword evidence="5" id="KW-1185">Reference proteome</keyword>
<comment type="caution">
    <text evidence="4">The sequence shown here is derived from an EMBL/GenBank/DDBJ whole genome shotgun (WGS) entry which is preliminary data.</text>
</comment>
<accession>A0A498IVL1</accession>
<evidence type="ECO:0008006" key="6">
    <source>
        <dbReference type="Google" id="ProtNLM"/>
    </source>
</evidence>
<gene>
    <name evidence="4" type="ORF">DVH24_017358</name>
</gene>
<sequence length="178" mass="19194">MAGTIPDEIDDLQNLQISGLDINNLNGLIPRKIFNMSMLRQIALVDNQLSGSLPTDIGIGVPNLEFIGLIPSFISNGSKLTKLDMSSNSFSGFIPNNLCALTNLEYLSLLKNNLTIDTSTLEVNILSCVGNLRNLWGLYLSDNPLNAILPASFGNLSTSLEYLQLGFCSLRGSITSVA</sequence>
<evidence type="ECO:0000256" key="1">
    <source>
        <dbReference type="ARBA" id="ARBA00004479"/>
    </source>
</evidence>
<organism evidence="4 5">
    <name type="scientific">Malus domestica</name>
    <name type="common">Apple</name>
    <name type="synonym">Pyrus malus</name>
    <dbReference type="NCBI Taxonomy" id="3750"/>
    <lineage>
        <taxon>Eukaryota</taxon>
        <taxon>Viridiplantae</taxon>
        <taxon>Streptophyta</taxon>
        <taxon>Embryophyta</taxon>
        <taxon>Tracheophyta</taxon>
        <taxon>Spermatophyta</taxon>
        <taxon>Magnoliopsida</taxon>
        <taxon>eudicotyledons</taxon>
        <taxon>Gunneridae</taxon>
        <taxon>Pentapetalae</taxon>
        <taxon>rosids</taxon>
        <taxon>fabids</taxon>
        <taxon>Rosales</taxon>
        <taxon>Rosaceae</taxon>
        <taxon>Amygdaloideae</taxon>
        <taxon>Maleae</taxon>
        <taxon>Malus</taxon>
    </lineage>
</organism>